<dbReference type="GO" id="GO:0015768">
    <property type="term" value="P:maltose transport"/>
    <property type="evidence" value="ECO:0007669"/>
    <property type="project" value="TreeGrafter"/>
</dbReference>
<dbReference type="GO" id="GO:1901982">
    <property type="term" value="F:maltose binding"/>
    <property type="evidence" value="ECO:0007669"/>
    <property type="project" value="TreeGrafter"/>
</dbReference>
<keyword evidence="2" id="KW-0813">Transport</keyword>
<dbReference type="RefSeq" id="WP_131014720.1">
    <property type="nucleotide sequence ID" value="NZ_SIRE01000012.1"/>
</dbReference>
<evidence type="ECO:0000256" key="4">
    <source>
        <dbReference type="SAM" id="MobiDB-lite"/>
    </source>
</evidence>
<organism evidence="6 7">
    <name type="scientific">Paenibacillus thalictri</name>
    <dbReference type="NCBI Taxonomy" id="2527873"/>
    <lineage>
        <taxon>Bacteria</taxon>
        <taxon>Bacillati</taxon>
        <taxon>Bacillota</taxon>
        <taxon>Bacilli</taxon>
        <taxon>Bacillales</taxon>
        <taxon>Paenibacillaceae</taxon>
        <taxon>Paenibacillus</taxon>
    </lineage>
</organism>
<dbReference type="PROSITE" id="PS51257">
    <property type="entry name" value="PROKAR_LIPOPROTEIN"/>
    <property type="match status" value="1"/>
</dbReference>
<evidence type="ECO:0000313" key="7">
    <source>
        <dbReference type="Proteomes" id="UP000293142"/>
    </source>
</evidence>
<dbReference type="InterPro" id="IPR006059">
    <property type="entry name" value="SBP"/>
</dbReference>
<dbReference type="PANTHER" id="PTHR30061:SF50">
    <property type="entry name" value="MALTOSE_MALTODEXTRIN-BINDING PERIPLASMIC PROTEIN"/>
    <property type="match status" value="1"/>
</dbReference>
<proteinExistence type="inferred from homology"/>
<evidence type="ECO:0000256" key="3">
    <source>
        <dbReference type="ARBA" id="ARBA00022729"/>
    </source>
</evidence>
<feature type="region of interest" description="Disordered" evidence="4">
    <location>
        <begin position="30"/>
        <end position="53"/>
    </location>
</feature>
<dbReference type="GO" id="GO:0055085">
    <property type="term" value="P:transmembrane transport"/>
    <property type="evidence" value="ECO:0007669"/>
    <property type="project" value="InterPro"/>
</dbReference>
<feature type="signal peptide" evidence="5">
    <location>
        <begin position="1"/>
        <end position="22"/>
    </location>
</feature>
<evidence type="ECO:0000256" key="2">
    <source>
        <dbReference type="ARBA" id="ARBA00022448"/>
    </source>
</evidence>
<dbReference type="PROSITE" id="PS01037">
    <property type="entry name" value="SBP_BACTERIAL_1"/>
    <property type="match status" value="1"/>
</dbReference>
<comment type="caution">
    <text evidence="6">The sequence shown here is derived from an EMBL/GenBank/DDBJ whole genome shotgun (WGS) entry which is preliminary data.</text>
</comment>
<dbReference type="InterPro" id="IPR006061">
    <property type="entry name" value="SBP_1_CS"/>
</dbReference>
<accession>A0A4Q9DRE7</accession>
<protein>
    <submittedName>
        <fullName evidence="6">Extracellular solute-binding protein</fullName>
    </submittedName>
</protein>
<dbReference type="AlphaFoldDB" id="A0A4Q9DRE7"/>
<evidence type="ECO:0000256" key="5">
    <source>
        <dbReference type="SAM" id="SignalP"/>
    </source>
</evidence>
<dbReference type="GO" id="GO:0042956">
    <property type="term" value="P:maltodextrin transmembrane transport"/>
    <property type="evidence" value="ECO:0007669"/>
    <property type="project" value="TreeGrafter"/>
</dbReference>
<dbReference type="PANTHER" id="PTHR30061">
    <property type="entry name" value="MALTOSE-BINDING PERIPLASMIC PROTEIN"/>
    <property type="match status" value="1"/>
</dbReference>
<keyword evidence="7" id="KW-1185">Reference proteome</keyword>
<dbReference type="OrthoDB" id="9763054at2"/>
<dbReference type="EMBL" id="SIRE01000012">
    <property type="protein sequence ID" value="TBL77329.1"/>
    <property type="molecule type" value="Genomic_DNA"/>
</dbReference>
<gene>
    <name evidence="6" type="ORF">EYB31_17785</name>
</gene>
<evidence type="ECO:0000313" key="6">
    <source>
        <dbReference type="EMBL" id="TBL77329.1"/>
    </source>
</evidence>
<reference evidence="6 7" key="1">
    <citation type="submission" date="2019-02" db="EMBL/GenBank/DDBJ databases">
        <title>Paenibacillus sp. nov., isolated from surface-sterilized tissue of Thalictrum simplex L.</title>
        <authorList>
            <person name="Tuo L."/>
        </authorList>
    </citation>
    <scope>NUCLEOTIDE SEQUENCE [LARGE SCALE GENOMIC DNA]</scope>
    <source>
        <strain evidence="6 7">N2SHLJ1</strain>
    </source>
</reference>
<name>A0A4Q9DRE7_9BACL</name>
<feature type="chain" id="PRO_5039137394" evidence="5">
    <location>
        <begin position="23"/>
        <end position="441"/>
    </location>
</feature>
<sequence length="441" mass="47757">MKKKFSLLTVCALLLTSLVGCAGGEEPAKGGSGAAAGAGGGSNTQTAGGSGGGASGQKVTLKLLQFKVEITDKVKAMAADYMAQNPNVIIEGGATSDYDTIVRTRFASGDAPDIFMSKAFTDIKDWSDKIADLSNEPWMSKVAPAAVEGMTVDGKKLGFPVAFEGYGFIYNKDLFAKAGIDKVPTTLTELKQANEKLKAAGVLSYSEGYKEWWILGQHLFNLPYAYEKDPVGMIQKINKGEAKVNNVANMNGFFDVLDMTVKYGKGAESVGISYDNQVSDFSTGKTAMMQQGVWTIDSITKINPNLKIGMFAIPLNDNASDTKLPVGVPGYYVLNKNSKNLDEAKKFLNWLHDNGQKYLVDSFKLIPAFTDLKTSPELGPLAQDLSAYVQKNQTIPWAHTLWPSGSNQEFAKPLQAYVGGQMNKEQALTEVQKIWTDRVKK</sequence>
<dbReference type="SUPFAM" id="SSF53850">
    <property type="entry name" value="Periplasmic binding protein-like II"/>
    <property type="match status" value="1"/>
</dbReference>
<dbReference type="Proteomes" id="UP000293142">
    <property type="component" value="Unassembled WGS sequence"/>
</dbReference>
<keyword evidence="3 5" id="KW-0732">Signal</keyword>
<dbReference type="Gene3D" id="3.40.190.10">
    <property type="entry name" value="Periplasmic binding protein-like II"/>
    <property type="match status" value="2"/>
</dbReference>
<comment type="similarity">
    <text evidence="1">Belongs to the bacterial solute-binding protein 1 family.</text>
</comment>
<evidence type="ECO:0000256" key="1">
    <source>
        <dbReference type="ARBA" id="ARBA00008520"/>
    </source>
</evidence>
<dbReference type="Pfam" id="PF01547">
    <property type="entry name" value="SBP_bac_1"/>
    <property type="match status" value="1"/>
</dbReference>
<dbReference type="GO" id="GO:0055052">
    <property type="term" value="C:ATP-binding cassette (ABC) transporter complex, substrate-binding subunit-containing"/>
    <property type="evidence" value="ECO:0007669"/>
    <property type="project" value="TreeGrafter"/>
</dbReference>